<protein>
    <submittedName>
        <fullName evidence="1">Uncharacterized protein</fullName>
    </submittedName>
</protein>
<dbReference type="Gene3D" id="3.90.280.10">
    <property type="entry name" value="PEBP-like"/>
    <property type="match status" value="1"/>
</dbReference>
<evidence type="ECO:0000313" key="1">
    <source>
        <dbReference type="EMBL" id="KAK7475359.1"/>
    </source>
</evidence>
<dbReference type="SUPFAM" id="SSF49777">
    <property type="entry name" value="PEBP-like"/>
    <property type="match status" value="1"/>
</dbReference>
<dbReference type="InterPro" id="IPR008914">
    <property type="entry name" value="PEBP"/>
</dbReference>
<dbReference type="EMBL" id="JACVVK020000408">
    <property type="protein sequence ID" value="KAK7475359.1"/>
    <property type="molecule type" value="Genomic_DNA"/>
</dbReference>
<proteinExistence type="predicted"/>
<dbReference type="InterPro" id="IPR035810">
    <property type="entry name" value="PEBP_euk"/>
</dbReference>
<dbReference type="PANTHER" id="PTHR11362">
    <property type="entry name" value="PHOSPHATIDYLETHANOLAMINE-BINDING PROTEIN"/>
    <property type="match status" value="1"/>
</dbReference>
<dbReference type="CDD" id="cd00866">
    <property type="entry name" value="PEBP_euk"/>
    <property type="match status" value="1"/>
</dbReference>
<comment type="caution">
    <text evidence="1">The sequence shown here is derived from an EMBL/GenBank/DDBJ whole genome shotgun (WGS) entry which is preliminary data.</text>
</comment>
<name>A0ABD0JKK4_9CAEN</name>
<gene>
    <name evidence="1" type="ORF">BaRGS_00033377</name>
</gene>
<dbReference type="PANTHER" id="PTHR11362:SF82">
    <property type="entry name" value="PHOSPHATIDYLETHANOLAMINE-BINDING PROTEIN 4"/>
    <property type="match status" value="1"/>
</dbReference>
<sequence>MERFTAEGICKDVIDTPPPKMLTVKYPGGISLTPGMVLTPTQVKDKPEVSFEADPNSFYTLLMHDPDAPSRAEPTAGEIQHWLVVNIPGGDVSKGQEMTAYRGSGAPQGTGLHRYIFLLYRQQGKQEFDLPVIPFDKRNGRPKNKVRDFVAKFGLKELVAGNFFLAEYDDYVPILKKTYTDQ</sequence>
<evidence type="ECO:0000313" key="2">
    <source>
        <dbReference type="Proteomes" id="UP001519460"/>
    </source>
</evidence>
<keyword evidence="2" id="KW-1185">Reference proteome</keyword>
<dbReference type="Proteomes" id="UP001519460">
    <property type="component" value="Unassembled WGS sequence"/>
</dbReference>
<organism evidence="1 2">
    <name type="scientific">Batillaria attramentaria</name>
    <dbReference type="NCBI Taxonomy" id="370345"/>
    <lineage>
        <taxon>Eukaryota</taxon>
        <taxon>Metazoa</taxon>
        <taxon>Spiralia</taxon>
        <taxon>Lophotrochozoa</taxon>
        <taxon>Mollusca</taxon>
        <taxon>Gastropoda</taxon>
        <taxon>Caenogastropoda</taxon>
        <taxon>Sorbeoconcha</taxon>
        <taxon>Cerithioidea</taxon>
        <taxon>Batillariidae</taxon>
        <taxon>Batillaria</taxon>
    </lineage>
</organism>
<reference evidence="1 2" key="1">
    <citation type="journal article" date="2023" name="Sci. Data">
        <title>Genome assembly of the Korean intertidal mud-creeper Batillaria attramentaria.</title>
        <authorList>
            <person name="Patra A.K."/>
            <person name="Ho P.T."/>
            <person name="Jun S."/>
            <person name="Lee S.J."/>
            <person name="Kim Y."/>
            <person name="Won Y.J."/>
        </authorList>
    </citation>
    <scope>NUCLEOTIDE SEQUENCE [LARGE SCALE GENOMIC DNA]</scope>
    <source>
        <strain evidence="1">Wonlab-2016</strain>
    </source>
</reference>
<accession>A0ABD0JKK4</accession>
<dbReference type="Pfam" id="PF01161">
    <property type="entry name" value="PBP"/>
    <property type="match status" value="1"/>
</dbReference>
<dbReference type="InterPro" id="IPR036610">
    <property type="entry name" value="PEBP-like_sf"/>
</dbReference>
<dbReference type="AlphaFoldDB" id="A0ABD0JKK4"/>